<reference evidence="2" key="1">
    <citation type="submission" date="2016-10" db="EMBL/GenBank/DDBJ databases">
        <title>Sequence of Gallionella enrichment culture.</title>
        <authorList>
            <person name="Poehlein A."/>
            <person name="Muehling M."/>
            <person name="Daniel R."/>
        </authorList>
    </citation>
    <scope>NUCLEOTIDE SEQUENCE</scope>
</reference>
<dbReference type="PROSITE" id="PS50110">
    <property type="entry name" value="RESPONSE_REGULATORY"/>
    <property type="match status" value="1"/>
</dbReference>
<dbReference type="SMART" id="SM00028">
    <property type="entry name" value="TPR"/>
    <property type="match status" value="6"/>
</dbReference>
<dbReference type="Pfam" id="PF00072">
    <property type="entry name" value="Response_reg"/>
    <property type="match status" value="1"/>
</dbReference>
<proteinExistence type="predicted"/>
<dbReference type="InterPro" id="IPR019734">
    <property type="entry name" value="TPR_rpt"/>
</dbReference>
<dbReference type="AlphaFoldDB" id="A0A1J5RHK3"/>
<dbReference type="SUPFAM" id="SSF52172">
    <property type="entry name" value="CheY-like"/>
    <property type="match status" value="1"/>
</dbReference>
<dbReference type="SMART" id="SM00448">
    <property type="entry name" value="REC"/>
    <property type="match status" value="1"/>
</dbReference>
<dbReference type="GO" id="GO:0000160">
    <property type="term" value="P:phosphorelay signal transduction system"/>
    <property type="evidence" value="ECO:0007669"/>
    <property type="project" value="InterPro"/>
</dbReference>
<dbReference type="PANTHER" id="PTHR43228">
    <property type="entry name" value="TWO-COMPONENT RESPONSE REGULATOR"/>
    <property type="match status" value="1"/>
</dbReference>
<dbReference type="SUPFAM" id="SSF48452">
    <property type="entry name" value="TPR-like"/>
    <property type="match status" value="2"/>
</dbReference>
<name>A0A1J5RHK3_9ZZZZ</name>
<feature type="domain" description="Response regulatory" evidence="1">
    <location>
        <begin position="32"/>
        <end position="151"/>
    </location>
</feature>
<dbReference type="PANTHER" id="PTHR43228:SF1">
    <property type="entry name" value="TWO-COMPONENT RESPONSE REGULATOR ARR22"/>
    <property type="match status" value="1"/>
</dbReference>
<dbReference type="InterPro" id="IPR001789">
    <property type="entry name" value="Sig_transdc_resp-reg_receiver"/>
</dbReference>
<dbReference type="EMBL" id="MLJW01000258">
    <property type="protein sequence ID" value="OIQ91487.1"/>
    <property type="molecule type" value="Genomic_DNA"/>
</dbReference>
<dbReference type="Gene3D" id="1.25.40.10">
    <property type="entry name" value="Tetratricopeptide repeat domain"/>
    <property type="match status" value="1"/>
</dbReference>
<dbReference type="InterPro" id="IPR011006">
    <property type="entry name" value="CheY-like_superfamily"/>
</dbReference>
<accession>A0A1J5RHK3</accession>
<protein>
    <submittedName>
        <fullName evidence="2">Chemotaxis protein CheY</fullName>
    </submittedName>
</protein>
<gene>
    <name evidence="2" type="primary">cheY_21</name>
    <name evidence="2" type="ORF">GALL_266240</name>
</gene>
<dbReference type="Gene3D" id="3.40.50.2300">
    <property type="match status" value="1"/>
</dbReference>
<dbReference type="InterPro" id="IPR052048">
    <property type="entry name" value="ST_Response_Regulator"/>
</dbReference>
<dbReference type="InterPro" id="IPR011990">
    <property type="entry name" value="TPR-like_helical_dom_sf"/>
</dbReference>
<sequence>MQDRTDANSMANMLAGKQETFESEYIRFDALTALVIDDIGAMRHALRSQLQWMGINSIKVAADAQEALQQVEANHYDLVLCDYNLNKATSGQHFLEYLRSERLLSARTIFVMVTAEAEYAYVANAVEFAPDDYILKPCPEKKLRARLERLFDRRNFLLPALAAMDDKNYLQVVSECERLMTLVSNERWLLAALKLKAEALLALNDTTDLLKTYEQALALRDNVPWVKIGIARARMLLNEPDAAEEMARQIVADNPSYVAAYELLAEIRRMQKDEEGAYLLMEQSAKILPTAKRFRSNAESAFLLGKLDEAKQYAESAIRLSNGSITERPDDYLSLAHIQTDLGDPQGAIHTLEKSARRFEEKGAYGISRNAILAQAYFDAGDKAAAKRLLERAQRLLTPESGSSALNLIGKAAFKMGDSVLGLKMLTQAVQSSGLERERIARHVTKSMIDTGQHDKVEEVIDAGQRRVLALVDEARKSMHVAQFDAAYRKVLDALAIQSDNIEALFAAAQLHLLWLKRDGIDDDVQERAKSYLAVLDKLVPHNEKVMGFYRFYDQLTGA</sequence>
<evidence type="ECO:0000313" key="2">
    <source>
        <dbReference type="EMBL" id="OIQ91487.1"/>
    </source>
</evidence>
<comment type="caution">
    <text evidence="2">The sequence shown here is derived from an EMBL/GenBank/DDBJ whole genome shotgun (WGS) entry which is preliminary data.</text>
</comment>
<evidence type="ECO:0000259" key="1">
    <source>
        <dbReference type="PROSITE" id="PS50110"/>
    </source>
</evidence>
<organism evidence="2">
    <name type="scientific">mine drainage metagenome</name>
    <dbReference type="NCBI Taxonomy" id="410659"/>
    <lineage>
        <taxon>unclassified sequences</taxon>
        <taxon>metagenomes</taxon>
        <taxon>ecological metagenomes</taxon>
    </lineage>
</organism>